<feature type="transmembrane region" description="Helical" evidence="8">
    <location>
        <begin position="171"/>
        <end position="188"/>
    </location>
</feature>
<evidence type="ECO:0000313" key="9">
    <source>
        <dbReference type="EMBL" id="KAF2004995.1"/>
    </source>
</evidence>
<keyword evidence="2" id="KW-0813">Transport</keyword>
<dbReference type="EMBL" id="ML977565">
    <property type="protein sequence ID" value="KAF2004995.1"/>
    <property type="molecule type" value="Genomic_DNA"/>
</dbReference>
<keyword evidence="4" id="KW-0997">Cell inner membrane</keyword>
<keyword evidence="3" id="KW-1003">Cell membrane</keyword>
<gene>
    <name evidence="9" type="ORF">P154DRAFT_425437</name>
</gene>
<dbReference type="GO" id="GO:0005886">
    <property type="term" value="C:plasma membrane"/>
    <property type="evidence" value="ECO:0007669"/>
    <property type="project" value="UniProtKB-SubCell"/>
</dbReference>
<feature type="transmembrane region" description="Helical" evidence="8">
    <location>
        <begin position="331"/>
        <end position="354"/>
    </location>
</feature>
<dbReference type="Proteomes" id="UP000799779">
    <property type="component" value="Unassembled WGS sequence"/>
</dbReference>
<keyword evidence="10" id="KW-1185">Reference proteome</keyword>
<dbReference type="PANTHER" id="PTHR30574">
    <property type="entry name" value="INNER MEMBRANE PROTEIN YEDE"/>
    <property type="match status" value="1"/>
</dbReference>
<evidence type="ECO:0000256" key="5">
    <source>
        <dbReference type="ARBA" id="ARBA00022692"/>
    </source>
</evidence>
<keyword evidence="6 8" id="KW-1133">Transmembrane helix</keyword>
<dbReference type="Pfam" id="PF04143">
    <property type="entry name" value="Sulf_transp"/>
    <property type="match status" value="1"/>
</dbReference>
<dbReference type="PANTHER" id="PTHR30574:SF1">
    <property type="entry name" value="SULPHUR TRANSPORT DOMAIN-CONTAINING PROTEIN"/>
    <property type="match status" value="1"/>
</dbReference>
<evidence type="ECO:0000256" key="1">
    <source>
        <dbReference type="ARBA" id="ARBA00004429"/>
    </source>
</evidence>
<proteinExistence type="predicted"/>
<feature type="transmembrane region" description="Helical" evidence="8">
    <location>
        <begin position="287"/>
        <end position="311"/>
    </location>
</feature>
<comment type="subcellular location">
    <subcellularLocation>
        <location evidence="1">Cell inner membrane</location>
        <topology evidence="1">Multi-pass membrane protein</topology>
    </subcellularLocation>
</comment>
<evidence type="ECO:0000256" key="4">
    <source>
        <dbReference type="ARBA" id="ARBA00022519"/>
    </source>
</evidence>
<evidence type="ECO:0000256" key="2">
    <source>
        <dbReference type="ARBA" id="ARBA00022448"/>
    </source>
</evidence>
<organism evidence="9 10">
    <name type="scientific">Amniculicola lignicola CBS 123094</name>
    <dbReference type="NCBI Taxonomy" id="1392246"/>
    <lineage>
        <taxon>Eukaryota</taxon>
        <taxon>Fungi</taxon>
        <taxon>Dikarya</taxon>
        <taxon>Ascomycota</taxon>
        <taxon>Pezizomycotina</taxon>
        <taxon>Dothideomycetes</taxon>
        <taxon>Pleosporomycetidae</taxon>
        <taxon>Pleosporales</taxon>
        <taxon>Amniculicolaceae</taxon>
        <taxon>Amniculicola</taxon>
    </lineage>
</organism>
<reference evidence="9" key="1">
    <citation type="journal article" date="2020" name="Stud. Mycol.">
        <title>101 Dothideomycetes genomes: a test case for predicting lifestyles and emergence of pathogens.</title>
        <authorList>
            <person name="Haridas S."/>
            <person name="Albert R."/>
            <person name="Binder M."/>
            <person name="Bloem J."/>
            <person name="Labutti K."/>
            <person name="Salamov A."/>
            <person name="Andreopoulos B."/>
            <person name="Baker S."/>
            <person name="Barry K."/>
            <person name="Bills G."/>
            <person name="Bluhm B."/>
            <person name="Cannon C."/>
            <person name="Castanera R."/>
            <person name="Culley D."/>
            <person name="Daum C."/>
            <person name="Ezra D."/>
            <person name="Gonzalez J."/>
            <person name="Henrissat B."/>
            <person name="Kuo A."/>
            <person name="Liang C."/>
            <person name="Lipzen A."/>
            <person name="Lutzoni F."/>
            <person name="Magnuson J."/>
            <person name="Mondo S."/>
            <person name="Nolan M."/>
            <person name="Ohm R."/>
            <person name="Pangilinan J."/>
            <person name="Park H.-J."/>
            <person name="Ramirez L."/>
            <person name="Alfaro M."/>
            <person name="Sun H."/>
            <person name="Tritt A."/>
            <person name="Yoshinaga Y."/>
            <person name="Zwiers L.-H."/>
            <person name="Turgeon B."/>
            <person name="Goodwin S."/>
            <person name="Spatafora J."/>
            <person name="Crous P."/>
            <person name="Grigoriev I."/>
        </authorList>
    </citation>
    <scope>NUCLEOTIDE SEQUENCE</scope>
    <source>
        <strain evidence="9">CBS 123094</strain>
    </source>
</reference>
<name>A0A6A5X0R3_9PLEO</name>
<evidence type="ECO:0000256" key="3">
    <source>
        <dbReference type="ARBA" id="ARBA00022475"/>
    </source>
</evidence>
<keyword evidence="7 8" id="KW-0472">Membrane</keyword>
<feature type="transmembrane region" description="Helical" evidence="8">
    <location>
        <begin position="264"/>
        <end position="281"/>
    </location>
</feature>
<evidence type="ECO:0000313" key="10">
    <source>
        <dbReference type="Proteomes" id="UP000799779"/>
    </source>
</evidence>
<dbReference type="AlphaFoldDB" id="A0A6A5X0R3"/>
<evidence type="ECO:0000256" key="6">
    <source>
        <dbReference type="ARBA" id="ARBA00022989"/>
    </source>
</evidence>
<evidence type="ECO:0000256" key="7">
    <source>
        <dbReference type="ARBA" id="ARBA00023136"/>
    </source>
</evidence>
<dbReference type="InterPro" id="IPR007272">
    <property type="entry name" value="Sulf_transp_TsuA/YedE"/>
</dbReference>
<dbReference type="OrthoDB" id="10254418at2759"/>
<sequence>MATSSVTTVLSGAVFGAALTVSGVWSPTTIIDQMHLQDFTMLKVFLTASGASAYVIFSSKYSQLKLILQFLPQRTKCTRSPSSFGIFGKYDGNVIGGTLLGIGMTLTGACPGTVLVQVGTGTYPGIYSFAGGLAGGVLYTGLRHVLPKSPASASSKAPTTVYDEYHIRPDVAVLSYVALCAAVVAGAVRFAPGGEAPSTFFPPIIGGLTIGAAQLGSMLLRGAPVGISTAYEECGSSFWKVLGRVKSMAKIEGKEMKESPKQTWKAAAFAGGVMLGAALLTRMAPRFIPYGVMTPTTISPLQAAVGGLIMVMGARIANGCTSGHGISGMSLLAKSSILTVMSMFVGGMGFAQLMG</sequence>
<evidence type="ECO:0000256" key="8">
    <source>
        <dbReference type="SAM" id="Phobius"/>
    </source>
</evidence>
<feature type="transmembrane region" description="Helical" evidence="8">
    <location>
        <begin position="39"/>
        <end position="57"/>
    </location>
</feature>
<feature type="transmembrane region" description="Helical" evidence="8">
    <location>
        <begin position="200"/>
        <end position="220"/>
    </location>
</feature>
<protein>
    <submittedName>
        <fullName evidence="9">Uncharacterized protein</fullName>
    </submittedName>
</protein>
<accession>A0A6A5X0R3</accession>
<keyword evidence="5 8" id="KW-0812">Transmembrane</keyword>